<reference evidence="1 2" key="1">
    <citation type="submission" date="2019-04" db="EMBL/GenBank/DDBJ databases">
        <title>Fungal friends and foes A comparative genomics study of 23 Aspergillus species from section Flavi.</title>
        <authorList>
            <consortium name="DOE Joint Genome Institute"/>
            <person name="Kjaerbolling I."/>
            <person name="Vesth T.C."/>
            <person name="Frisvad J.C."/>
            <person name="Nybo J.L."/>
            <person name="Theobald S."/>
            <person name="Kildgaard S."/>
            <person name="Petersen T.I."/>
            <person name="Kuo A."/>
            <person name="Sato A."/>
            <person name="Lyhne E.K."/>
            <person name="Kogle M.E."/>
            <person name="Wiebenga A."/>
            <person name="Kun R.S."/>
            <person name="Lubbers R.J."/>
            <person name="Makela M.R."/>
            <person name="Barry K."/>
            <person name="Chovatia M."/>
            <person name="Clum A."/>
            <person name="Daum C."/>
            <person name="Haridas S."/>
            <person name="He G."/>
            <person name="LaButti K."/>
            <person name="Lipzen A."/>
            <person name="Mondo S."/>
            <person name="Pangilinan J."/>
            <person name="Riley R."/>
            <person name="Salamov A."/>
            <person name="Simmons B.A."/>
            <person name="Magnuson J.K."/>
            <person name="Henrissat B."/>
            <person name="Mortensen U.H."/>
            <person name="Larsen T.O."/>
            <person name="De vries R.P."/>
            <person name="Grigoriev I.V."/>
            <person name="Machida M."/>
            <person name="Baker S.E."/>
            <person name="Andersen M.R."/>
        </authorList>
    </citation>
    <scope>NUCLEOTIDE SEQUENCE [LARGE SCALE GENOMIC DNA]</scope>
    <source>
        <strain evidence="1 2">CBS 126849</strain>
    </source>
</reference>
<accession>A0A5N6ETT8</accession>
<dbReference type="EMBL" id="ML733434">
    <property type="protein sequence ID" value="KAB8219860.1"/>
    <property type="molecule type" value="Genomic_DNA"/>
</dbReference>
<sequence>MRLLTFQSLKNRDSKRMRFSCIYPRVIYPLFSRICRVWWTISSPEPLPMTPICSPPPSPEEEAIISVTHGFLAALNAKSSAEFEKYCVRAGGMSLWPPPPMVPRFCTIGVFVEQIANVQDEIDERIWDPEVKVYELGNMAAVWAPFRSKINGVVNHVGVELFVLHKLNGEWKVTELADSCRWPTEEEKNSLL</sequence>
<gene>
    <name evidence="1" type="ORF">BDV33DRAFT_103517</name>
</gene>
<proteinExistence type="predicted"/>
<protein>
    <recommendedName>
        <fullName evidence="3">SnoaL-like domain-containing protein</fullName>
    </recommendedName>
</protein>
<evidence type="ECO:0000313" key="1">
    <source>
        <dbReference type="EMBL" id="KAB8219860.1"/>
    </source>
</evidence>
<dbReference type="Gene3D" id="3.10.450.50">
    <property type="match status" value="1"/>
</dbReference>
<evidence type="ECO:0008006" key="3">
    <source>
        <dbReference type="Google" id="ProtNLM"/>
    </source>
</evidence>
<name>A0A5N6ETT8_9EURO</name>
<dbReference type="SUPFAM" id="SSF54427">
    <property type="entry name" value="NTF2-like"/>
    <property type="match status" value="1"/>
</dbReference>
<dbReference type="AlphaFoldDB" id="A0A5N6ETT8"/>
<evidence type="ECO:0000313" key="2">
    <source>
        <dbReference type="Proteomes" id="UP000326799"/>
    </source>
</evidence>
<organism evidence="1 2">
    <name type="scientific">Aspergillus novoparasiticus</name>
    <dbReference type="NCBI Taxonomy" id="986946"/>
    <lineage>
        <taxon>Eukaryota</taxon>
        <taxon>Fungi</taxon>
        <taxon>Dikarya</taxon>
        <taxon>Ascomycota</taxon>
        <taxon>Pezizomycotina</taxon>
        <taxon>Eurotiomycetes</taxon>
        <taxon>Eurotiomycetidae</taxon>
        <taxon>Eurotiales</taxon>
        <taxon>Aspergillaceae</taxon>
        <taxon>Aspergillus</taxon>
        <taxon>Aspergillus subgen. Circumdati</taxon>
    </lineage>
</organism>
<dbReference type="InterPro" id="IPR032710">
    <property type="entry name" value="NTF2-like_dom_sf"/>
</dbReference>
<keyword evidence="2" id="KW-1185">Reference proteome</keyword>
<dbReference type="Proteomes" id="UP000326799">
    <property type="component" value="Unassembled WGS sequence"/>
</dbReference>